<reference evidence="1 2" key="1">
    <citation type="submission" date="2013-03" db="EMBL/GenBank/DDBJ databases">
        <title>Salinisphaera hydrothermalis C41B8 Genome Sequencing.</title>
        <authorList>
            <person name="Li C."/>
            <person name="Lai Q."/>
            <person name="Shao Z."/>
        </authorList>
    </citation>
    <scope>NUCLEOTIDE SEQUENCE [LARGE SCALE GENOMIC DNA]</scope>
    <source>
        <strain evidence="1 2">C41B8</strain>
    </source>
</reference>
<dbReference type="eggNOG" id="ENOG502ZC0F">
    <property type="taxonomic scope" value="Bacteria"/>
</dbReference>
<dbReference type="AlphaFoldDB" id="A0A084IJ00"/>
<sequence length="124" mass="12918">MGCALLAAAGSAAAQVEVFTVAGAPVTHVPDGVDVIEIDKPARLDKQLSEGLPRDKAAAAKAVQKRLSGFKQAYGSAYDGLLRAWRLGVERVPAVVVDGQYVVYGQPDVKAAVAEIRNAQEDGS</sequence>
<name>A0A084IJ00_SALHC</name>
<evidence type="ECO:0008006" key="3">
    <source>
        <dbReference type="Google" id="ProtNLM"/>
    </source>
</evidence>
<protein>
    <recommendedName>
        <fullName evidence="3">Integrating conjugative element protein</fullName>
    </recommendedName>
</protein>
<evidence type="ECO:0000313" key="2">
    <source>
        <dbReference type="Proteomes" id="UP000028302"/>
    </source>
</evidence>
<evidence type="ECO:0000313" key="1">
    <source>
        <dbReference type="EMBL" id="KEZ76684.1"/>
    </source>
</evidence>
<accession>A0A084IJ00</accession>
<keyword evidence="2" id="KW-1185">Reference proteome</keyword>
<proteinExistence type="predicted"/>
<organism evidence="1 2">
    <name type="scientific">Salinisphaera hydrothermalis (strain C41B8)</name>
    <dbReference type="NCBI Taxonomy" id="1304275"/>
    <lineage>
        <taxon>Bacteria</taxon>
        <taxon>Pseudomonadati</taxon>
        <taxon>Pseudomonadota</taxon>
        <taxon>Gammaproteobacteria</taxon>
        <taxon>Salinisphaerales</taxon>
        <taxon>Salinisphaeraceae</taxon>
        <taxon>Salinisphaera</taxon>
    </lineage>
</organism>
<dbReference type="NCBIfam" id="TIGR03757">
    <property type="entry name" value="conj_TIGR03757"/>
    <property type="match status" value="1"/>
</dbReference>
<comment type="caution">
    <text evidence="1">The sequence shown here is derived from an EMBL/GenBank/DDBJ whole genome shotgun (WGS) entry which is preliminary data.</text>
</comment>
<dbReference type="Pfam" id="PF07511">
    <property type="entry name" value="DUF1525"/>
    <property type="match status" value="1"/>
</dbReference>
<dbReference type="InterPro" id="IPR011090">
    <property type="entry name" value="Integr_conj_element_PFL4709"/>
</dbReference>
<dbReference type="EMBL" id="APNK01000024">
    <property type="protein sequence ID" value="KEZ76684.1"/>
    <property type="molecule type" value="Genomic_DNA"/>
</dbReference>
<dbReference type="STRING" id="1304275.C41B8_13755"/>
<dbReference type="Proteomes" id="UP000028302">
    <property type="component" value="Unassembled WGS sequence"/>
</dbReference>
<gene>
    <name evidence="1" type="ORF">C41B8_13755</name>
</gene>